<organism evidence="1">
    <name type="scientific">Lygus hesperus</name>
    <name type="common">Western plant bug</name>
    <dbReference type="NCBI Taxonomy" id="30085"/>
    <lineage>
        <taxon>Eukaryota</taxon>
        <taxon>Metazoa</taxon>
        <taxon>Ecdysozoa</taxon>
        <taxon>Arthropoda</taxon>
        <taxon>Hexapoda</taxon>
        <taxon>Insecta</taxon>
        <taxon>Pterygota</taxon>
        <taxon>Neoptera</taxon>
        <taxon>Paraneoptera</taxon>
        <taxon>Hemiptera</taxon>
        <taxon>Heteroptera</taxon>
        <taxon>Panheteroptera</taxon>
        <taxon>Cimicomorpha</taxon>
        <taxon>Miridae</taxon>
        <taxon>Mirini</taxon>
        <taxon>Lygus</taxon>
    </lineage>
</organism>
<reference evidence="1" key="1">
    <citation type="journal article" date="2014" name="PLoS ONE">
        <title>Transcriptome-Based Identification of ABC Transporters in the Western Tarnished Plant Bug Lygus hesperus.</title>
        <authorList>
            <person name="Hull J.J."/>
            <person name="Chaney K."/>
            <person name="Geib S.M."/>
            <person name="Fabrick J.A."/>
            <person name="Brent C.S."/>
            <person name="Walsh D."/>
            <person name="Lavine L.C."/>
        </authorList>
    </citation>
    <scope>NUCLEOTIDE SEQUENCE</scope>
</reference>
<protein>
    <submittedName>
        <fullName evidence="1">Leucine zipper protein 1</fullName>
    </submittedName>
</protein>
<accession>A0A0A9Y4Q2</accession>
<evidence type="ECO:0000313" key="1">
    <source>
        <dbReference type="EMBL" id="JAG24525.1"/>
    </source>
</evidence>
<sequence length="189" mass="20699">MQFFVQINPSQQEVCEVLSHPNFYLGPHESTTVALLVKNFSLSDSPPPPPPLSMYEKSSNKASLDQNGCIDESNGNHDDAIEPYRTEVIKACVYNSRKETVRAIVISSTIGPALIDRRYEIYGAAGSTVTKRVLSRVFSASVFPCRSGQDELLHKLHALCAFVQVSHAEFTSASSHAMLDPLTQDAVTA</sequence>
<dbReference type="AlphaFoldDB" id="A0A0A9Y4Q2"/>
<reference evidence="2" key="3">
    <citation type="journal article" date="2016" name="Gigascience">
        <title>De novo construction of an expanded transcriptome assembly for the western tarnished plant bug, Lygus hesperus.</title>
        <authorList>
            <person name="Tassone E.E."/>
            <person name="Geib S.M."/>
            <person name="Hall B."/>
            <person name="Fabrick J.A."/>
            <person name="Brent C.S."/>
            <person name="Hull J.J."/>
        </authorList>
    </citation>
    <scope>NUCLEOTIDE SEQUENCE</scope>
</reference>
<evidence type="ECO:0000313" key="2">
    <source>
        <dbReference type="EMBL" id="JAQ11058.1"/>
    </source>
</evidence>
<gene>
    <name evidence="1" type="primary">LUZP1</name>
    <name evidence="1" type="ORF">CM83_25438</name>
    <name evidence="2" type="ORF">g.93641</name>
</gene>
<proteinExistence type="predicted"/>
<dbReference type="EMBL" id="GDHC01007571">
    <property type="protein sequence ID" value="JAQ11058.1"/>
    <property type="molecule type" value="Transcribed_RNA"/>
</dbReference>
<name>A0A0A9Y4Q2_LYGHE</name>
<reference evidence="1" key="2">
    <citation type="submission" date="2014-07" db="EMBL/GenBank/DDBJ databases">
        <authorList>
            <person name="Hull J."/>
        </authorList>
    </citation>
    <scope>NUCLEOTIDE SEQUENCE</scope>
</reference>
<dbReference type="EMBL" id="GBHO01019079">
    <property type="protein sequence ID" value="JAG24525.1"/>
    <property type="molecule type" value="Transcribed_RNA"/>
</dbReference>